<dbReference type="InterPro" id="IPR010093">
    <property type="entry name" value="SinI_DNA-bd"/>
</dbReference>
<dbReference type="RefSeq" id="WP_307233970.1">
    <property type="nucleotide sequence ID" value="NZ_JAUSUZ010000001.1"/>
</dbReference>
<dbReference type="Pfam" id="PF12728">
    <property type="entry name" value="HTH_17"/>
    <property type="match status" value="1"/>
</dbReference>
<dbReference type="InterPro" id="IPR041657">
    <property type="entry name" value="HTH_17"/>
</dbReference>
<gene>
    <name evidence="2" type="ORF">J2S42_000052</name>
</gene>
<dbReference type="EMBL" id="JAUSUZ010000001">
    <property type="protein sequence ID" value="MDQ0363383.1"/>
    <property type="molecule type" value="Genomic_DNA"/>
</dbReference>
<reference evidence="2 3" key="1">
    <citation type="submission" date="2023-07" db="EMBL/GenBank/DDBJ databases">
        <title>Sequencing the genomes of 1000 actinobacteria strains.</title>
        <authorList>
            <person name="Klenk H.-P."/>
        </authorList>
    </citation>
    <scope>NUCLEOTIDE SEQUENCE [LARGE SCALE GENOMIC DNA]</scope>
    <source>
        <strain evidence="2 3">DSM 44709</strain>
    </source>
</reference>
<organism evidence="2 3">
    <name type="scientific">Catenuloplanes indicus</name>
    <dbReference type="NCBI Taxonomy" id="137267"/>
    <lineage>
        <taxon>Bacteria</taxon>
        <taxon>Bacillati</taxon>
        <taxon>Actinomycetota</taxon>
        <taxon>Actinomycetes</taxon>
        <taxon>Micromonosporales</taxon>
        <taxon>Micromonosporaceae</taxon>
        <taxon>Catenuloplanes</taxon>
    </lineage>
</organism>
<comment type="caution">
    <text evidence="2">The sequence shown here is derived from an EMBL/GenBank/DDBJ whole genome shotgun (WGS) entry which is preliminary data.</text>
</comment>
<dbReference type="NCBIfam" id="TIGR01764">
    <property type="entry name" value="excise"/>
    <property type="match status" value="1"/>
</dbReference>
<dbReference type="Proteomes" id="UP001240236">
    <property type="component" value="Unassembled WGS sequence"/>
</dbReference>
<accession>A0AAE3VT26</accession>
<evidence type="ECO:0000259" key="1">
    <source>
        <dbReference type="Pfam" id="PF12728"/>
    </source>
</evidence>
<dbReference type="GO" id="GO:0003677">
    <property type="term" value="F:DNA binding"/>
    <property type="evidence" value="ECO:0007669"/>
    <property type="project" value="InterPro"/>
</dbReference>
<protein>
    <submittedName>
        <fullName evidence="2">Excisionase family DNA binding protein</fullName>
    </submittedName>
</protein>
<proteinExistence type="predicted"/>
<name>A0AAE3VT26_9ACTN</name>
<evidence type="ECO:0000313" key="2">
    <source>
        <dbReference type="EMBL" id="MDQ0363383.1"/>
    </source>
</evidence>
<keyword evidence="3" id="KW-1185">Reference proteome</keyword>
<evidence type="ECO:0000313" key="3">
    <source>
        <dbReference type="Proteomes" id="UP001240236"/>
    </source>
</evidence>
<dbReference type="AlphaFoldDB" id="A0AAE3VT26"/>
<sequence>MNEYLTPAEARTRIKVSKTFMSDLLTSGRLRSSKVGRLRRIAATDLEEYMKARIDRAA</sequence>
<feature type="domain" description="Helix-turn-helix" evidence="1">
    <location>
        <begin position="4"/>
        <end position="53"/>
    </location>
</feature>